<dbReference type="Pfam" id="PF17745">
    <property type="entry name" value="Ydr279_N"/>
    <property type="match status" value="1"/>
</dbReference>
<dbReference type="InterPro" id="IPR041195">
    <property type="entry name" value="Rnh202_N"/>
</dbReference>
<dbReference type="Pfam" id="PF09468">
    <property type="entry name" value="RNase_H2-Ydr279"/>
    <property type="match status" value="1"/>
</dbReference>
<keyword evidence="10" id="KW-1185">Reference proteome</keyword>
<dbReference type="GO" id="GO:0006401">
    <property type="term" value="P:RNA catabolic process"/>
    <property type="evidence" value="ECO:0007669"/>
    <property type="project" value="TreeGrafter"/>
</dbReference>
<feature type="region of interest" description="Disordered" evidence="6">
    <location>
        <begin position="233"/>
        <end position="276"/>
    </location>
</feature>
<evidence type="ECO:0000313" key="9">
    <source>
        <dbReference type="EMBL" id="GAA0161188.1"/>
    </source>
</evidence>
<dbReference type="Gene3D" id="2.20.25.530">
    <property type="match status" value="1"/>
</dbReference>
<dbReference type="EMBL" id="BAABME010004102">
    <property type="protein sequence ID" value="GAA0161188.1"/>
    <property type="molecule type" value="Genomic_DNA"/>
</dbReference>
<organism evidence="9 10">
    <name type="scientific">Lithospermum erythrorhizon</name>
    <name type="common">Purple gromwell</name>
    <name type="synonym">Lithospermum officinale var. erythrorhizon</name>
    <dbReference type="NCBI Taxonomy" id="34254"/>
    <lineage>
        <taxon>Eukaryota</taxon>
        <taxon>Viridiplantae</taxon>
        <taxon>Streptophyta</taxon>
        <taxon>Embryophyta</taxon>
        <taxon>Tracheophyta</taxon>
        <taxon>Spermatophyta</taxon>
        <taxon>Magnoliopsida</taxon>
        <taxon>eudicotyledons</taxon>
        <taxon>Gunneridae</taxon>
        <taxon>Pentapetalae</taxon>
        <taxon>asterids</taxon>
        <taxon>lamiids</taxon>
        <taxon>Boraginales</taxon>
        <taxon>Boraginaceae</taxon>
        <taxon>Boraginoideae</taxon>
        <taxon>Lithospermeae</taxon>
        <taxon>Lithospermum</taxon>
    </lineage>
</organism>
<accession>A0AAV3QDB6</accession>
<evidence type="ECO:0000313" key="10">
    <source>
        <dbReference type="Proteomes" id="UP001454036"/>
    </source>
</evidence>
<evidence type="ECO:0000256" key="5">
    <source>
        <dbReference type="ARBA" id="ARBA00033464"/>
    </source>
</evidence>
<dbReference type="GO" id="GO:0032299">
    <property type="term" value="C:ribonuclease H2 complex"/>
    <property type="evidence" value="ECO:0007669"/>
    <property type="project" value="InterPro"/>
</dbReference>
<dbReference type="Proteomes" id="UP001454036">
    <property type="component" value="Unassembled WGS sequence"/>
</dbReference>
<dbReference type="Gene3D" id="1.10.20.120">
    <property type="match status" value="1"/>
</dbReference>
<evidence type="ECO:0000259" key="8">
    <source>
        <dbReference type="Pfam" id="PF17745"/>
    </source>
</evidence>
<feature type="compositionally biased region" description="Basic and acidic residues" evidence="6">
    <location>
        <begin position="256"/>
        <end position="269"/>
    </location>
</feature>
<dbReference type="InterPro" id="IPR019024">
    <property type="entry name" value="RNase_H2_suB_wHTH"/>
</dbReference>
<evidence type="ECO:0000256" key="6">
    <source>
        <dbReference type="SAM" id="MobiDB-lite"/>
    </source>
</evidence>
<feature type="domain" description="Ribonuclease H2 subunit B wHTH" evidence="7">
    <location>
        <begin position="84"/>
        <end position="183"/>
    </location>
</feature>
<feature type="domain" description="Rnh202 triple barrel" evidence="8">
    <location>
        <begin position="27"/>
        <end position="81"/>
    </location>
</feature>
<dbReference type="GO" id="GO:0005654">
    <property type="term" value="C:nucleoplasm"/>
    <property type="evidence" value="ECO:0007669"/>
    <property type="project" value="TreeGrafter"/>
</dbReference>
<evidence type="ECO:0000259" key="7">
    <source>
        <dbReference type="Pfam" id="PF09468"/>
    </source>
</evidence>
<evidence type="ECO:0000256" key="2">
    <source>
        <dbReference type="ARBA" id="ARBA00019062"/>
    </source>
</evidence>
<proteinExistence type="predicted"/>
<sequence>MALKDGANEKRVLIAPEISTSGDHLGKFLSLRHPKSGNPTCYLLSNGLLQELQWLKQSYGSWFLGEYVCEDGRLYTATPVDPVFILLPIFDAARLKKQDDLGKFRQLEEILYVDSYPEYRSLLSIADRSMEVVCDVKESGSIKFFRLNDAKVLRWLCYKVQRVRQILPSLDKNYAARKEKDSLVDAVSVVGEYIKEEPWLHLLCDELKLDLQAVNGSVDNSTTLITENSPALFKPEEEKNGNDKKTPKTGRQTKKPKMETDSRNIRDMFTRASRRK</sequence>
<dbReference type="AlphaFoldDB" id="A0AAV3QDB6"/>
<dbReference type="InterPro" id="IPR040456">
    <property type="entry name" value="RNase_H2_suB"/>
</dbReference>
<dbReference type="CDD" id="cd09270">
    <property type="entry name" value="RNase_H2-B"/>
    <property type="match status" value="1"/>
</dbReference>
<evidence type="ECO:0000256" key="3">
    <source>
        <dbReference type="ARBA" id="ARBA00023242"/>
    </source>
</evidence>
<name>A0AAV3QDB6_LITER</name>
<comment type="subcellular location">
    <subcellularLocation>
        <location evidence="1">Nucleus</location>
    </subcellularLocation>
</comment>
<protein>
    <recommendedName>
        <fullName evidence="2">Ribonuclease H2 subunit B</fullName>
    </recommendedName>
    <alternativeName>
        <fullName evidence="5">Ribonuclease HI subunit B</fullName>
    </alternativeName>
</protein>
<reference evidence="9 10" key="1">
    <citation type="submission" date="2024-01" db="EMBL/GenBank/DDBJ databases">
        <title>The complete chloroplast genome sequence of Lithospermum erythrorhizon: insights into the phylogenetic relationship among Boraginaceae species and the maternal lineages of purple gromwells.</title>
        <authorList>
            <person name="Okada T."/>
            <person name="Watanabe K."/>
        </authorList>
    </citation>
    <scope>NUCLEOTIDE SEQUENCE [LARGE SCALE GENOMIC DNA]</scope>
</reference>
<evidence type="ECO:0000256" key="4">
    <source>
        <dbReference type="ARBA" id="ARBA00024778"/>
    </source>
</evidence>
<evidence type="ECO:0000256" key="1">
    <source>
        <dbReference type="ARBA" id="ARBA00004123"/>
    </source>
</evidence>
<comment type="function">
    <text evidence="4">Non catalytic subunit of RNase H2, an endonuclease that specifically degrades the RNA of RNA:DNA hybrids. Participates in DNA replication, possibly by mediating the removal of lagging-strand Okazaki fragment RNA primers during DNA replication. Mediates the excision of single ribonucleotides from DNA:RNA duplexes.</text>
</comment>
<dbReference type="PANTHER" id="PTHR13383:SF11">
    <property type="entry name" value="RIBONUCLEASE H2 SUBUNIT B"/>
    <property type="match status" value="1"/>
</dbReference>
<gene>
    <name evidence="9" type="ORF">LIER_17560</name>
</gene>
<dbReference type="FunFam" id="2.20.25.530:FF:000002">
    <property type="entry name" value="Ribonuclease H2 subunit B"/>
    <property type="match status" value="1"/>
</dbReference>
<dbReference type="PANTHER" id="PTHR13383">
    <property type="entry name" value="RIBONUCLEASE H2 SUBUNIT B"/>
    <property type="match status" value="1"/>
</dbReference>
<comment type="caution">
    <text evidence="9">The sequence shown here is derived from an EMBL/GenBank/DDBJ whole genome shotgun (WGS) entry which is preliminary data.</text>
</comment>
<keyword evidence="3" id="KW-0539">Nucleus</keyword>
<feature type="compositionally biased region" description="Basic and acidic residues" evidence="6">
    <location>
        <begin position="234"/>
        <end position="246"/>
    </location>
</feature>